<evidence type="ECO:0000313" key="7">
    <source>
        <dbReference type="EMBL" id="NLR65712.1"/>
    </source>
</evidence>
<protein>
    <submittedName>
        <fullName evidence="7">RNA polymerase sigma-70 factor</fullName>
    </submittedName>
</protein>
<evidence type="ECO:0000313" key="8">
    <source>
        <dbReference type="Proteomes" id="UP000570474"/>
    </source>
</evidence>
<dbReference type="PANTHER" id="PTHR43133:SF46">
    <property type="entry name" value="RNA POLYMERASE SIGMA-70 FACTOR ECF SUBFAMILY"/>
    <property type="match status" value="1"/>
</dbReference>
<dbReference type="InterPro" id="IPR014284">
    <property type="entry name" value="RNA_pol_sigma-70_dom"/>
</dbReference>
<evidence type="ECO:0000256" key="3">
    <source>
        <dbReference type="ARBA" id="ARBA00023082"/>
    </source>
</evidence>
<dbReference type="InterPro" id="IPR039425">
    <property type="entry name" value="RNA_pol_sigma-70-like"/>
</dbReference>
<keyword evidence="3" id="KW-0731">Sigma factor</keyword>
<dbReference type="PANTHER" id="PTHR43133">
    <property type="entry name" value="RNA POLYMERASE ECF-TYPE SIGMA FACTO"/>
    <property type="match status" value="1"/>
</dbReference>
<dbReference type="CDD" id="cd06171">
    <property type="entry name" value="Sigma70_r4"/>
    <property type="match status" value="1"/>
</dbReference>
<dbReference type="NCBIfam" id="TIGR02937">
    <property type="entry name" value="sigma70-ECF"/>
    <property type="match status" value="1"/>
</dbReference>
<sequence>MPTVLLYDDTALFKKVAQGDETAFRTLFDRYWDTVHGVALALTKSATTAEEMAQDVFVKLWLKRDKLAAVANFEGYLFMLARNHIFNSFRKKIQLTSFTDHLLEYAASHMAAAGTPDERLLYNELETLVAQAVNQMPPQQRSVYCMSRQQGLSQEEIADALHISRHTVKSHMNKALHLIRNYLREHATIEMLLLFYFMAMNAR</sequence>
<keyword evidence="2" id="KW-0805">Transcription regulation</keyword>
<dbReference type="InterPro" id="IPR036388">
    <property type="entry name" value="WH-like_DNA-bd_sf"/>
</dbReference>
<dbReference type="RefSeq" id="WP_168871704.1">
    <property type="nucleotide sequence ID" value="NZ_JABAIA010000002.1"/>
</dbReference>
<name>A0A847RRY6_9BACT</name>
<dbReference type="InterPro" id="IPR014327">
    <property type="entry name" value="RNA_pol_sigma70_bacteroid"/>
</dbReference>
<accession>A0A847RRY6</accession>
<comment type="caution">
    <text evidence="7">The sequence shown here is derived from an EMBL/GenBank/DDBJ whole genome shotgun (WGS) entry which is preliminary data.</text>
</comment>
<gene>
    <name evidence="7" type="ORF">HGH92_15465</name>
</gene>
<dbReference type="Proteomes" id="UP000570474">
    <property type="component" value="Unassembled WGS sequence"/>
</dbReference>
<dbReference type="InterPro" id="IPR013325">
    <property type="entry name" value="RNA_pol_sigma_r2"/>
</dbReference>
<dbReference type="GO" id="GO:0006352">
    <property type="term" value="P:DNA-templated transcription initiation"/>
    <property type="evidence" value="ECO:0007669"/>
    <property type="project" value="InterPro"/>
</dbReference>
<dbReference type="AlphaFoldDB" id="A0A847RRY6"/>
<dbReference type="Gene3D" id="1.10.10.10">
    <property type="entry name" value="Winged helix-like DNA-binding domain superfamily/Winged helix DNA-binding domain"/>
    <property type="match status" value="1"/>
</dbReference>
<feature type="domain" description="RNA polymerase sigma-70 region 2" evidence="5">
    <location>
        <begin position="27"/>
        <end position="92"/>
    </location>
</feature>
<dbReference type="InterPro" id="IPR013249">
    <property type="entry name" value="RNA_pol_sigma70_r4_t2"/>
</dbReference>
<dbReference type="EMBL" id="JABAIA010000002">
    <property type="protein sequence ID" value="NLR65712.1"/>
    <property type="molecule type" value="Genomic_DNA"/>
</dbReference>
<organism evidence="7 8">
    <name type="scientific">Chitinophaga varians</name>
    <dbReference type="NCBI Taxonomy" id="2202339"/>
    <lineage>
        <taxon>Bacteria</taxon>
        <taxon>Pseudomonadati</taxon>
        <taxon>Bacteroidota</taxon>
        <taxon>Chitinophagia</taxon>
        <taxon>Chitinophagales</taxon>
        <taxon>Chitinophagaceae</taxon>
        <taxon>Chitinophaga</taxon>
    </lineage>
</organism>
<proteinExistence type="inferred from homology"/>
<dbReference type="SUPFAM" id="SSF88946">
    <property type="entry name" value="Sigma2 domain of RNA polymerase sigma factors"/>
    <property type="match status" value="1"/>
</dbReference>
<evidence type="ECO:0000256" key="1">
    <source>
        <dbReference type="ARBA" id="ARBA00010641"/>
    </source>
</evidence>
<dbReference type="Gene3D" id="1.10.1740.10">
    <property type="match status" value="1"/>
</dbReference>
<dbReference type="GO" id="GO:0003677">
    <property type="term" value="F:DNA binding"/>
    <property type="evidence" value="ECO:0007669"/>
    <property type="project" value="InterPro"/>
</dbReference>
<dbReference type="Pfam" id="PF04542">
    <property type="entry name" value="Sigma70_r2"/>
    <property type="match status" value="1"/>
</dbReference>
<dbReference type="InterPro" id="IPR013324">
    <property type="entry name" value="RNA_pol_sigma_r3/r4-like"/>
</dbReference>
<dbReference type="SUPFAM" id="SSF88659">
    <property type="entry name" value="Sigma3 and sigma4 domains of RNA polymerase sigma factors"/>
    <property type="match status" value="1"/>
</dbReference>
<feature type="domain" description="RNA polymerase sigma factor 70 region 4 type 2" evidence="6">
    <location>
        <begin position="129"/>
        <end position="176"/>
    </location>
</feature>
<keyword evidence="4" id="KW-0804">Transcription</keyword>
<evidence type="ECO:0000259" key="5">
    <source>
        <dbReference type="Pfam" id="PF04542"/>
    </source>
</evidence>
<dbReference type="InterPro" id="IPR007627">
    <property type="entry name" value="RNA_pol_sigma70_r2"/>
</dbReference>
<evidence type="ECO:0000256" key="2">
    <source>
        <dbReference type="ARBA" id="ARBA00023015"/>
    </source>
</evidence>
<dbReference type="GO" id="GO:0016987">
    <property type="term" value="F:sigma factor activity"/>
    <property type="evidence" value="ECO:0007669"/>
    <property type="project" value="UniProtKB-KW"/>
</dbReference>
<dbReference type="NCBIfam" id="TIGR02985">
    <property type="entry name" value="Sig70_bacteroi1"/>
    <property type="match status" value="1"/>
</dbReference>
<reference evidence="7 8" key="1">
    <citation type="submission" date="2020-04" db="EMBL/GenBank/DDBJ databases">
        <authorList>
            <person name="Yin C."/>
        </authorList>
    </citation>
    <scope>NUCLEOTIDE SEQUENCE [LARGE SCALE GENOMIC DNA]</scope>
    <source>
        <strain evidence="7 8">Ae27</strain>
    </source>
</reference>
<evidence type="ECO:0000256" key="4">
    <source>
        <dbReference type="ARBA" id="ARBA00023163"/>
    </source>
</evidence>
<keyword evidence="8" id="KW-1185">Reference proteome</keyword>
<evidence type="ECO:0000259" key="6">
    <source>
        <dbReference type="Pfam" id="PF08281"/>
    </source>
</evidence>
<dbReference type="Pfam" id="PF08281">
    <property type="entry name" value="Sigma70_r4_2"/>
    <property type="match status" value="1"/>
</dbReference>
<comment type="similarity">
    <text evidence="1">Belongs to the sigma-70 factor family. ECF subfamily.</text>
</comment>